<feature type="transmembrane region" description="Helical" evidence="1">
    <location>
        <begin position="153"/>
        <end position="177"/>
    </location>
</feature>
<evidence type="ECO:0000256" key="1">
    <source>
        <dbReference type="SAM" id="Phobius"/>
    </source>
</evidence>
<accession>A0ABS6XHG6</accession>
<dbReference type="Proteomes" id="UP001197214">
    <property type="component" value="Unassembled WGS sequence"/>
</dbReference>
<feature type="transmembrane region" description="Helical" evidence="1">
    <location>
        <begin position="453"/>
        <end position="469"/>
    </location>
</feature>
<feature type="transmembrane region" description="Helical" evidence="1">
    <location>
        <begin position="420"/>
        <end position="441"/>
    </location>
</feature>
<keyword evidence="1" id="KW-0812">Transmembrane</keyword>
<evidence type="ECO:0000313" key="2">
    <source>
        <dbReference type="EMBL" id="MBW4329263.1"/>
    </source>
</evidence>
<dbReference type="Pfam" id="PF03929">
    <property type="entry name" value="PepSY_TM"/>
    <property type="match status" value="1"/>
</dbReference>
<dbReference type="EMBL" id="JAHWZX010000001">
    <property type="protein sequence ID" value="MBW4329263.1"/>
    <property type="molecule type" value="Genomic_DNA"/>
</dbReference>
<keyword evidence="3" id="KW-1185">Reference proteome</keyword>
<comment type="caution">
    <text evidence="2">The sequence shown here is derived from an EMBL/GenBank/DDBJ whole genome shotgun (WGS) entry which is preliminary data.</text>
</comment>
<dbReference type="PANTHER" id="PTHR34219">
    <property type="entry name" value="IRON-REGULATED INNER MEMBRANE PROTEIN-RELATED"/>
    <property type="match status" value="1"/>
</dbReference>
<evidence type="ECO:0000313" key="3">
    <source>
        <dbReference type="Proteomes" id="UP001197214"/>
    </source>
</evidence>
<keyword evidence="1" id="KW-1133">Transmembrane helix</keyword>
<protein>
    <submittedName>
        <fullName evidence="2">PepSY domain-containing protein</fullName>
    </submittedName>
</protein>
<proteinExistence type="predicted"/>
<gene>
    <name evidence="2" type="ORF">KY084_00025</name>
</gene>
<keyword evidence="1" id="KW-0472">Membrane</keyword>
<feature type="transmembrane region" description="Helical" evidence="1">
    <location>
        <begin position="16"/>
        <end position="38"/>
    </location>
</feature>
<organism evidence="2 3">
    <name type="scientific">Stakelama flava</name>
    <dbReference type="NCBI Taxonomy" id="2860338"/>
    <lineage>
        <taxon>Bacteria</taxon>
        <taxon>Pseudomonadati</taxon>
        <taxon>Pseudomonadota</taxon>
        <taxon>Alphaproteobacteria</taxon>
        <taxon>Sphingomonadales</taxon>
        <taxon>Sphingomonadaceae</taxon>
        <taxon>Stakelama</taxon>
    </lineage>
</organism>
<name>A0ABS6XHG6_9SPHN</name>
<dbReference type="RefSeq" id="WP_219236395.1">
    <property type="nucleotide sequence ID" value="NZ_JAHWZX010000001.1"/>
</dbReference>
<dbReference type="PANTHER" id="PTHR34219:SF9">
    <property type="entry name" value="IRON-REGULATED INNER MEMBRANE PROTEIN"/>
    <property type="match status" value="1"/>
</dbReference>
<dbReference type="InterPro" id="IPR005625">
    <property type="entry name" value="PepSY-ass_TM"/>
</dbReference>
<reference evidence="2 3" key="1">
    <citation type="submission" date="2021-07" db="EMBL/GenBank/DDBJ databases">
        <title>Stakelama flava sp. nov., a novel endophytic bacterium isolated from branch of Kandelia candel.</title>
        <authorList>
            <person name="Tuo L."/>
        </authorList>
    </citation>
    <scope>NUCLEOTIDE SEQUENCE [LARGE SCALE GENOMIC DNA]</scope>
    <source>
        <strain evidence="2 3">CBK3Z-3</strain>
    </source>
</reference>
<sequence>MKVRSDIIRMYKEVHGWVGIISGLALFIAFFAGALTMFEQPIARWASAPVKLAPPPSLAETPKLVEAVLKAHPEAAKNYTIHLTTGPDVPGRVSWSPGPPRGEHGPQETFYAGFAADGTLQVTSDGPSPVADFIDILHQQVGLPFSHDVSMPIMGAIALLYVIALVSGVIILLPKIVRELFTVRVGSNVKRMWLDVHNVLGVLSLPFHLIMALTSVVFAFHDQFYDAQSLAFSKAEAPPARSAAPPSPETRSLLTPVQAVKRIKAQAPGFTPIMLTYGKGRGGAATLLVRGTDPRYAMRGPAFSLAFLDPYDGRITGKDYMPGMQDGWGATITSFFALHFGSFGGVTIRWAYFLLGMAGAFLFYTGNLLWIESRRRKERKAGAVVQTRATRILASLTLGIPLGCVSGIAISMAGARLGLVATYAGISALYYLVFIGITAWALMRGAAKSGGELLLVTAAAIATVSLSDLCAGGEPAYLLNLTALSLAAGILILRSHAVRRSARGPRDSVWSARQPLSN</sequence>
<feature type="transmembrane region" description="Helical" evidence="1">
    <location>
        <begin position="392"/>
        <end position="414"/>
    </location>
</feature>
<feature type="transmembrane region" description="Helical" evidence="1">
    <location>
        <begin position="198"/>
        <end position="220"/>
    </location>
</feature>
<feature type="transmembrane region" description="Helical" evidence="1">
    <location>
        <begin position="475"/>
        <end position="493"/>
    </location>
</feature>
<feature type="transmembrane region" description="Helical" evidence="1">
    <location>
        <begin position="350"/>
        <end position="371"/>
    </location>
</feature>